<accession>A0ABN9LUF1</accession>
<feature type="transmembrane region" description="Helical" evidence="1">
    <location>
        <begin position="322"/>
        <end position="342"/>
    </location>
</feature>
<keyword evidence="3" id="KW-1185">Reference proteome</keyword>
<protein>
    <recommendedName>
        <fullName evidence="4">Transmembrane protein 44</fullName>
    </recommendedName>
</protein>
<feature type="transmembrane region" description="Helical" evidence="1">
    <location>
        <begin position="500"/>
        <end position="521"/>
    </location>
</feature>
<evidence type="ECO:0000313" key="2">
    <source>
        <dbReference type="EMBL" id="CAJ0947935.1"/>
    </source>
</evidence>
<keyword evidence="1" id="KW-0472">Membrane</keyword>
<feature type="transmembrane region" description="Helical" evidence="1">
    <location>
        <begin position="354"/>
        <end position="373"/>
    </location>
</feature>
<proteinExistence type="predicted"/>
<feature type="transmembrane region" description="Helical" evidence="1">
    <location>
        <begin position="533"/>
        <end position="556"/>
    </location>
</feature>
<dbReference type="Gene3D" id="3.30.420.10">
    <property type="entry name" value="Ribonuclease H-like superfamily/Ribonuclease H"/>
    <property type="match status" value="1"/>
</dbReference>
<organism evidence="2 3">
    <name type="scientific">Ranitomeya imitator</name>
    <name type="common">mimic poison frog</name>
    <dbReference type="NCBI Taxonomy" id="111125"/>
    <lineage>
        <taxon>Eukaryota</taxon>
        <taxon>Metazoa</taxon>
        <taxon>Chordata</taxon>
        <taxon>Craniata</taxon>
        <taxon>Vertebrata</taxon>
        <taxon>Euteleostomi</taxon>
        <taxon>Amphibia</taxon>
        <taxon>Batrachia</taxon>
        <taxon>Anura</taxon>
        <taxon>Neobatrachia</taxon>
        <taxon>Hyloidea</taxon>
        <taxon>Dendrobatidae</taxon>
        <taxon>Dendrobatinae</taxon>
        <taxon>Ranitomeya</taxon>
    </lineage>
</organism>
<name>A0ABN9LUF1_9NEOB</name>
<feature type="transmembrane region" description="Helical" evidence="1">
    <location>
        <begin position="379"/>
        <end position="400"/>
    </location>
</feature>
<dbReference type="InterPro" id="IPR036397">
    <property type="entry name" value="RNaseH_sf"/>
</dbReference>
<feature type="non-terminal residue" evidence="2">
    <location>
        <position position="1"/>
    </location>
</feature>
<keyword evidence="1" id="KW-0812">Transmembrane</keyword>
<dbReference type="PANTHER" id="PTHR16201:SF53">
    <property type="entry name" value="TRANSMEMBRANE PROTEIN 44"/>
    <property type="match status" value="1"/>
</dbReference>
<reference evidence="2" key="1">
    <citation type="submission" date="2023-07" db="EMBL/GenBank/DDBJ databases">
        <authorList>
            <person name="Stuckert A."/>
        </authorList>
    </citation>
    <scope>NUCLEOTIDE SEQUENCE</scope>
</reference>
<dbReference type="Proteomes" id="UP001176940">
    <property type="component" value="Unassembled WGS sequence"/>
</dbReference>
<gene>
    <name evidence="2" type="ORF">RIMI_LOCUS11891681</name>
</gene>
<sequence length="733" mass="83075">YYTAFYGRTKSQHAAFVTVLRKKYANESLWKREKYGFHTDKQCDLREIRSAVREKSRFHTTNIGDGISNFVHLADINSWLISRPVIVLPYLLNYIRDEMRVTLDGPETASVKGRELHSDSDASKVEVGYWYGLVSSKMKFVGPFRVEDGVKLNSQTYCQFLEDNFFKQRYRKKSVSFKKNMIFMQDYGPSHASNYSSTAWLAKGFTSLDVTDLRRPWDRKLPLAMERSRERPEERERRQMVSIAGLQRAFGSLEAATEQHEAEEDALRSSMYAVLQQGLTVEVEEDMDRVGNITVQEGRDPGLWNLDYLIACFAEDKICVSFGLWLLSCLFWFTSFSLHFYLRCKRKSSYEESVFWNIYGFFGSMCNTIGALLSKQLTIQIITGAYMALSDVIGFVLTLFPACNSSFRVRIRNSRRKQKPVFSALSISILISLGYCYSLVENDLPSFDLSHAPRRRLLGTTLQENTDVVGFTLGIVAVLVSWTVKVPVITRVCKGQMFPVIRVWAVLFSALASLMYAAAIMSHDRRSEYFVKAIPWFLISMGAAALDVALVFLSCIMKNKLVQQLGLVLDATLNEESCELLAVEEQMVEGARIPSTTTDAKTSNWTPLNMAPNRYLSKVSLSRFVRLSVEKVQENDMRAVRLPGDGQTTPMHINHQEPVGYLDLSVYPPPCITHSTNSPSCSSDASSNTTDLEHAKFNLSIRRKSSAAFLLLQKKNAADLHYICTKSASCAQP</sequence>
<dbReference type="InterPro" id="IPR051415">
    <property type="entry name" value="LAAT-1"/>
</dbReference>
<feature type="transmembrane region" description="Helical" evidence="1">
    <location>
        <begin position="421"/>
        <end position="440"/>
    </location>
</feature>
<evidence type="ECO:0000313" key="3">
    <source>
        <dbReference type="Proteomes" id="UP001176940"/>
    </source>
</evidence>
<dbReference type="PANTHER" id="PTHR16201">
    <property type="entry name" value="SEVEN TRANSMEMBRANE PROTEIN 1-RELATED"/>
    <property type="match status" value="1"/>
</dbReference>
<comment type="caution">
    <text evidence="2">The sequence shown here is derived from an EMBL/GenBank/DDBJ whole genome shotgun (WGS) entry which is preliminary data.</text>
</comment>
<dbReference type="EMBL" id="CAUEEQ010027501">
    <property type="protein sequence ID" value="CAJ0947935.1"/>
    <property type="molecule type" value="Genomic_DNA"/>
</dbReference>
<evidence type="ECO:0008006" key="4">
    <source>
        <dbReference type="Google" id="ProtNLM"/>
    </source>
</evidence>
<keyword evidence="1" id="KW-1133">Transmembrane helix</keyword>
<evidence type="ECO:0000256" key="1">
    <source>
        <dbReference type="SAM" id="Phobius"/>
    </source>
</evidence>
<feature type="transmembrane region" description="Helical" evidence="1">
    <location>
        <begin position="468"/>
        <end position="488"/>
    </location>
</feature>